<accession>A0ACC0FA31</accession>
<organism evidence="1 2">
    <name type="scientific">Camellia lanceoleosa</name>
    <dbReference type="NCBI Taxonomy" id="1840588"/>
    <lineage>
        <taxon>Eukaryota</taxon>
        <taxon>Viridiplantae</taxon>
        <taxon>Streptophyta</taxon>
        <taxon>Embryophyta</taxon>
        <taxon>Tracheophyta</taxon>
        <taxon>Spermatophyta</taxon>
        <taxon>Magnoliopsida</taxon>
        <taxon>eudicotyledons</taxon>
        <taxon>Gunneridae</taxon>
        <taxon>Pentapetalae</taxon>
        <taxon>asterids</taxon>
        <taxon>Ericales</taxon>
        <taxon>Theaceae</taxon>
        <taxon>Camellia</taxon>
    </lineage>
</organism>
<gene>
    <name evidence="1" type="ORF">LOK49_LG14G02239</name>
</gene>
<name>A0ACC0FA31_9ERIC</name>
<dbReference type="Proteomes" id="UP001060215">
    <property type="component" value="Chromosome 15"/>
</dbReference>
<sequence length="333" mass="37040">MTEEILRLNGIYKGLLSKAGVKLYEGEGKVVGPNEVEVTQLDGTKICYSAKHILIATGSRAQRPSIPGQEFGITSDEALSLEDLPKHVVILGAGAVVARNLKGRGINLHPRINLTELVKMNEGIKVRTDRGEEIMADAVLFATVPESVIEVVKRISSNMEEFRTHFVDFLSLCDPQVLSEMLPLQRAQSLLLLAKATTTLFTLKLRCSGVCPDDHPVKSELERLRDIANAGDSRVVLGRLEKAFKEIKAVQLSSEHNANSESVREELHSLHPDDPQIVVLKHKVWRVKGIIQKTSAVTYELNHMLQFGWTRNATCMNSGKIEKFFSKVEEVRN</sequence>
<evidence type="ECO:0000313" key="2">
    <source>
        <dbReference type="Proteomes" id="UP001060215"/>
    </source>
</evidence>
<dbReference type="EMBL" id="CM045772">
    <property type="protein sequence ID" value="KAI7984983.1"/>
    <property type="molecule type" value="Genomic_DNA"/>
</dbReference>
<evidence type="ECO:0000313" key="1">
    <source>
        <dbReference type="EMBL" id="KAI7984983.1"/>
    </source>
</evidence>
<protein>
    <submittedName>
        <fullName evidence="1">Uncharacterized protein</fullName>
    </submittedName>
</protein>
<proteinExistence type="predicted"/>
<keyword evidence="2" id="KW-1185">Reference proteome</keyword>
<comment type="caution">
    <text evidence="1">The sequence shown here is derived from an EMBL/GenBank/DDBJ whole genome shotgun (WGS) entry which is preliminary data.</text>
</comment>
<reference evidence="1 2" key="1">
    <citation type="journal article" date="2022" name="Plant J.">
        <title>Chromosome-level genome of Camellia lanceoleosa provides a valuable resource for understanding genome evolution and self-incompatibility.</title>
        <authorList>
            <person name="Gong W."/>
            <person name="Xiao S."/>
            <person name="Wang L."/>
            <person name="Liao Z."/>
            <person name="Chang Y."/>
            <person name="Mo W."/>
            <person name="Hu G."/>
            <person name="Li W."/>
            <person name="Zhao G."/>
            <person name="Zhu H."/>
            <person name="Hu X."/>
            <person name="Ji K."/>
            <person name="Xiang X."/>
            <person name="Song Q."/>
            <person name="Yuan D."/>
            <person name="Jin S."/>
            <person name="Zhang L."/>
        </authorList>
    </citation>
    <scope>NUCLEOTIDE SEQUENCE [LARGE SCALE GENOMIC DNA]</scope>
    <source>
        <strain evidence="1">SQ_2022a</strain>
    </source>
</reference>